<dbReference type="AlphaFoldDB" id="A0A183KFC0"/>
<name>A0A183KFC0_9TREM</name>
<dbReference type="Proteomes" id="UP000279833">
    <property type="component" value="Unassembled WGS sequence"/>
</dbReference>
<proteinExistence type="predicted"/>
<gene>
    <name evidence="1" type="ORF">SCUD_LOCUS13714</name>
</gene>
<dbReference type="WBParaSite" id="SCUD_0001371701-mRNA-1">
    <property type="protein sequence ID" value="SCUD_0001371701-mRNA-1"/>
    <property type="gene ID" value="SCUD_0001371701"/>
</dbReference>
<sequence>MSEYHIQWKQTGALPILIRQYYNQEFHALLRIILFENQQPQGPHLTHHQSQHHILLFYIS</sequence>
<keyword evidence="2" id="KW-1185">Reference proteome</keyword>
<organism evidence="3">
    <name type="scientific">Schistosoma curassoni</name>
    <dbReference type="NCBI Taxonomy" id="6186"/>
    <lineage>
        <taxon>Eukaryota</taxon>
        <taxon>Metazoa</taxon>
        <taxon>Spiralia</taxon>
        <taxon>Lophotrochozoa</taxon>
        <taxon>Platyhelminthes</taxon>
        <taxon>Trematoda</taxon>
        <taxon>Digenea</taxon>
        <taxon>Strigeidida</taxon>
        <taxon>Schistosomatoidea</taxon>
        <taxon>Schistosomatidae</taxon>
        <taxon>Schistosoma</taxon>
    </lineage>
</organism>
<accession>A0A183KFC0</accession>
<evidence type="ECO:0000313" key="3">
    <source>
        <dbReference type="WBParaSite" id="SCUD_0001371701-mRNA-1"/>
    </source>
</evidence>
<protein>
    <submittedName>
        <fullName evidence="1 3">Uncharacterized protein</fullName>
    </submittedName>
</protein>
<reference evidence="1 2" key="2">
    <citation type="submission" date="2018-11" db="EMBL/GenBank/DDBJ databases">
        <authorList>
            <consortium name="Pathogen Informatics"/>
        </authorList>
    </citation>
    <scope>NUCLEOTIDE SEQUENCE [LARGE SCALE GENOMIC DNA]</scope>
    <source>
        <strain evidence="1">Dakar</strain>
        <strain evidence="2">Dakar, Senegal</strain>
    </source>
</reference>
<reference evidence="3" key="1">
    <citation type="submission" date="2016-06" db="UniProtKB">
        <authorList>
            <consortium name="WormBaseParasite"/>
        </authorList>
    </citation>
    <scope>IDENTIFICATION</scope>
</reference>
<evidence type="ECO:0000313" key="1">
    <source>
        <dbReference type="EMBL" id="VDP53786.1"/>
    </source>
</evidence>
<evidence type="ECO:0000313" key="2">
    <source>
        <dbReference type="Proteomes" id="UP000279833"/>
    </source>
</evidence>
<dbReference type="EMBL" id="UZAK01036090">
    <property type="protein sequence ID" value="VDP53786.1"/>
    <property type="molecule type" value="Genomic_DNA"/>
</dbReference>